<dbReference type="InterPro" id="IPR021858">
    <property type="entry name" value="Fun_TF"/>
</dbReference>
<reference evidence="7 8" key="1">
    <citation type="journal article" date="2018" name="Front. Microbiol.">
        <title>Genomic and genetic insights into a cosmopolitan fungus, Paecilomyces variotii (Eurotiales).</title>
        <authorList>
            <person name="Urquhart A.S."/>
            <person name="Mondo S.J."/>
            <person name="Makela M.R."/>
            <person name="Hane J.K."/>
            <person name="Wiebenga A."/>
            <person name="He G."/>
            <person name="Mihaltcheva S."/>
            <person name="Pangilinan J."/>
            <person name="Lipzen A."/>
            <person name="Barry K."/>
            <person name="de Vries R.P."/>
            <person name="Grigoriev I.V."/>
            <person name="Idnurm A."/>
        </authorList>
    </citation>
    <scope>NUCLEOTIDE SEQUENCE [LARGE SCALE GENOMIC DNA]</scope>
    <source>
        <strain evidence="7 8">CBS 101075</strain>
    </source>
</reference>
<dbReference type="InterPro" id="IPR036864">
    <property type="entry name" value="Zn2-C6_fun-type_DNA-bd_sf"/>
</dbReference>
<dbReference type="AlphaFoldDB" id="A0A443HIQ8"/>
<dbReference type="Proteomes" id="UP000283841">
    <property type="component" value="Unassembled WGS sequence"/>
</dbReference>
<proteinExistence type="predicted"/>
<keyword evidence="2" id="KW-0238">DNA-binding</keyword>
<dbReference type="PROSITE" id="PS00463">
    <property type="entry name" value="ZN2_CY6_FUNGAL_1"/>
    <property type="match status" value="1"/>
</dbReference>
<dbReference type="Pfam" id="PF00172">
    <property type="entry name" value="Zn_clus"/>
    <property type="match status" value="1"/>
</dbReference>
<dbReference type="GO" id="GO:0008270">
    <property type="term" value="F:zinc ion binding"/>
    <property type="evidence" value="ECO:0007669"/>
    <property type="project" value="InterPro"/>
</dbReference>
<dbReference type="PROSITE" id="PS50048">
    <property type="entry name" value="ZN2_CY6_FUNGAL_2"/>
    <property type="match status" value="1"/>
</dbReference>
<evidence type="ECO:0000256" key="2">
    <source>
        <dbReference type="ARBA" id="ARBA00023125"/>
    </source>
</evidence>
<dbReference type="RefSeq" id="XP_028481368.1">
    <property type="nucleotide sequence ID" value="XM_028632078.1"/>
</dbReference>
<organism evidence="7 8">
    <name type="scientific">Byssochlamys spectabilis</name>
    <name type="common">Paecilomyces variotii</name>
    <dbReference type="NCBI Taxonomy" id="264951"/>
    <lineage>
        <taxon>Eukaryota</taxon>
        <taxon>Fungi</taxon>
        <taxon>Dikarya</taxon>
        <taxon>Ascomycota</taxon>
        <taxon>Pezizomycotina</taxon>
        <taxon>Eurotiomycetes</taxon>
        <taxon>Eurotiomycetidae</taxon>
        <taxon>Eurotiales</taxon>
        <taxon>Thermoascaceae</taxon>
        <taxon>Paecilomyces</taxon>
    </lineage>
</organism>
<accession>A0A443HIQ8</accession>
<dbReference type="SUPFAM" id="SSF57701">
    <property type="entry name" value="Zn2/Cys6 DNA-binding domain"/>
    <property type="match status" value="1"/>
</dbReference>
<evidence type="ECO:0000313" key="8">
    <source>
        <dbReference type="Proteomes" id="UP000283841"/>
    </source>
</evidence>
<evidence type="ECO:0000256" key="1">
    <source>
        <dbReference type="ARBA" id="ARBA00023015"/>
    </source>
</evidence>
<evidence type="ECO:0000256" key="4">
    <source>
        <dbReference type="ARBA" id="ARBA00023242"/>
    </source>
</evidence>
<gene>
    <name evidence="7" type="ORF">C8Q69DRAFT_488894</name>
</gene>
<protein>
    <submittedName>
        <fullName evidence="7">Putative C6 finger domain protein Acr-2</fullName>
    </submittedName>
</protein>
<keyword evidence="1" id="KW-0805">Transcription regulation</keyword>
<dbReference type="CDD" id="cd00067">
    <property type="entry name" value="GAL4"/>
    <property type="match status" value="1"/>
</dbReference>
<dbReference type="InterPro" id="IPR001138">
    <property type="entry name" value="Zn2Cys6_DnaBD"/>
</dbReference>
<dbReference type="GO" id="GO:0000981">
    <property type="term" value="F:DNA-binding transcription factor activity, RNA polymerase II-specific"/>
    <property type="evidence" value="ECO:0007669"/>
    <property type="project" value="InterPro"/>
</dbReference>
<keyword evidence="4" id="KW-0539">Nucleus</keyword>
<dbReference type="Gene3D" id="4.10.240.10">
    <property type="entry name" value="Zn(2)-C6 fungal-type DNA-binding domain"/>
    <property type="match status" value="1"/>
</dbReference>
<feature type="region of interest" description="Disordered" evidence="5">
    <location>
        <begin position="107"/>
        <end position="129"/>
    </location>
</feature>
<dbReference type="Pfam" id="PF11951">
    <property type="entry name" value="Fungal_trans_2"/>
    <property type="match status" value="1"/>
</dbReference>
<evidence type="ECO:0000256" key="3">
    <source>
        <dbReference type="ARBA" id="ARBA00023163"/>
    </source>
</evidence>
<comment type="caution">
    <text evidence="7">The sequence shown here is derived from an EMBL/GenBank/DDBJ whole genome shotgun (WGS) entry which is preliminary data.</text>
</comment>
<keyword evidence="8" id="KW-1185">Reference proteome</keyword>
<evidence type="ECO:0000259" key="6">
    <source>
        <dbReference type="PROSITE" id="PS50048"/>
    </source>
</evidence>
<dbReference type="EMBL" id="RCNU01000017">
    <property type="protein sequence ID" value="RWQ91723.1"/>
    <property type="molecule type" value="Genomic_DNA"/>
</dbReference>
<evidence type="ECO:0000313" key="7">
    <source>
        <dbReference type="EMBL" id="RWQ91723.1"/>
    </source>
</evidence>
<dbReference type="STRING" id="264951.A0A443HIQ8"/>
<dbReference type="PANTHER" id="PTHR38791">
    <property type="entry name" value="ZN(II)2CYS6 TRANSCRIPTION FACTOR (EUROFUNG)-RELATED-RELATED"/>
    <property type="match status" value="1"/>
</dbReference>
<dbReference type="VEuPathDB" id="FungiDB:C8Q69DRAFT_488894"/>
<evidence type="ECO:0000256" key="5">
    <source>
        <dbReference type="SAM" id="MobiDB-lite"/>
    </source>
</evidence>
<dbReference type="PANTHER" id="PTHR38791:SF11">
    <property type="entry name" value="ZN(II)2CYS6 TRANSCRIPTION FACTOR (EUROFUNG)"/>
    <property type="match status" value="1"/>
</dbReference>
<dbReference type="InterPro" id="IPR053175">
    <property type="entry name" value="DHMBA_Reg_Transcription_Factor"/>
</dbReference>
<name>A0A443HIQ8_BYSSP</name>
<feature type="domain" description="Zn(2)-C6 fungal-type" evidence="6">
    <location>
        <begin position="4"/>
        <end position="32"/>
    </location>
</feature>
<keyword evidence="3" id="KW-0804">Transcription</keyword>
<dbReference type="GO" id="GO:0003677">
    <property type="term" value="F:DNA binding"/>
    <property type="evidence" value="ECO:0007669"/>
    <property type="project" value="UniProtKB-KW"/>
</dbReference>
<sequence>MTKGCYTCRRRRVVCDNGLPTCRKCRTAGKECLGYQKPLVWVKGGVASRGKMMGLSFDDVIDSPRSRGHDIQRLEEGAAGSPDRQEYRLEAVLNDTSLPQTCASKIESQTVGPERGRSLVTADPWTPTGDEHQQYIDGNDETSIVHVPARSPQSTHIPSPRAALVDPLFQDLDRLSRLYISHFNQRCVHDLALYDKVKNPYRDLIPLVAQSRVLSDVLAAVGAVHYASISHAEGSLILVASGMPVISGPGLPFQDNETSATALSQGPSSQAFEHFLRFKHRALRQLSLDLLDPITRNDDKTVAGILVLVLLDAMESGSGAWKFHLEGAKNLLRSRQDSMSDSNMRRIVEGLDTFVIDSCLILEIMGSTLARPGALSKPFYSHKMGPGILKRLEQTSWVGCPAYLLEVIFFVHAQRYSDTDLYDSESSPLNHLSSPESLLHHIQNFDPSAWAQEMQNFFFLTDISARLALASAYKAAVYLYASRVLSKSKPNSSSSVTPVKYYRSREHSEAADELIYQLSLIRSPDPHFKCLIWPTFIAGAESKNVSQRTFALDRLQALWTAISSINVRNAAWVLGIMWQRQDERRLQREQALTSDESINLNHDGNDDDNDDFDWIQELDNSPADWLFI</sequence>
<dbReference type="GeneID" id="39601355"/>
<dbReference type="SMART" id="SM00066">
    <property type="entry name" value="GAL4"/>
    <property type="match status" value="1"/>
</dbReference>